<dbReference type="SUPFAM" id="SSF56672">
    <property type="entry name" value="DNA/RNA polymerases"/>
    <property type="match status" value="1"/>
</dbReference>
<feature type="coiled-coil region" evidence="1">
    <location>
        <begin position="408"/>
        <end position="442"/>
    </location>
</feature>
<feature type="domain" description="Reverse transcriptase" evidence="3">
    <location>
        <begin position="549"/>
        <end position="835"/>
    </location>
</feature>
<dbReference type="Proteomes" id="UP000005204">
    <property type="component" value="Unassembled WGS sequence"/>
</dbReference>
<dbReference type="PANTHER" id="PTHR35450:SF2">
    <property type="entry name" value="REVERSE TRANSCRIPTASE DOMAIN-CONTAINING PROTEIN"/>
    <property type="match status" value="1"/>
</dbReference>
<dbReference type="InterPro" id="IPR000477">
    <property type="entry name" value="RT_dom"/>
</dbReference>
<feature type="compositionally biased region" description="Basic and acidic residues" evidence="2">
    <location>
        <begin position="1"/>
        <end position="10"/>
    </location>
</feature>
<evidence type="ECO:0000313" key="5">
    <source>
        <dbReference type="Proteomes" id="UP000005204"/>
    </source>
</evidence>
<dbReference type="RefSeq" id="XP_037874053.1">
    <property type="nucleotide sequence ID" value="XM_038018125.1"/>
</dbReference>
<dbReference type="KEGG" id="bmor:119630056"/>
<proteinExistence type="predicted"/>
<sequence>MATPKQMERRNKSKRLMSLPEGDRRGTSGADAGCDSIRTVSGFSLNRRARAGEPERTTADHNRDTDVTLQSGDLPTSSAGSLVETMTSSVDTNDSRRKWSTEEIHELMFCYYKAKAEGVGFMKRLEMYFKERNPNNPKIHKFTGNTLSNQARSIINRKWVSTQLLQEIKMRAEQSNRETNSNLPDNNTILVIPSPLVNNTQPTLTTVLEHTPTDNVNVSPYTQANQLLDDEITDIRTDQYTLDKIGTFNIDMHTQQTQSLDEPEAIILQFLQVLSETKETCITDRPCLPKPKFNKTFIANLGKINTYIPNLLDTHNTLRELNNIIYATAKTLIIANGQKPFTPRTTIKPRSDPPWKRRIKNKLEDIRKELGRLVEIKKGVNSRRLIKIKDKLYEKYKIFSDMDHDKTVEVLSQRVKALAGRIKRYEDINKRKEQNKQFRENQHAFYRSLSANKKSPTEIPTKENIQQFWSSILSQPIPYNKQAEWIADIQNETDDIHKHNFQEITVERVKTAIRKTHNWKTPGLDKIQNYYLKYLTNIHLHITHLYNKLLDGRETLEEWFTTGQVILIPKNDNTQYPQNWRPIACLPTMYKLLTSIIANELYEHCETNDILAPEQRGCRRRARGCKDHLMINKAILEDAHQCQKNLSMGWVDYRKAFDSISHDWLLKVLELYKCSPTIIDFLKKVMPSWKVIMAARGVNASVTTDLIAVRRGIFQGDSLSPLLFCLGINPLSFLLHKYIQKGYKLKNNTAINHLLYMDDLKLYANNKNSLKVLLDSTEIFTRDIGMEFGLNKCNVLHLTSGRRAEHQSEGHILLSGLNFEHLKEDESYKYLGIDEAGKIDHKRIQDQVKREYFKRVKCITNTQLSARNLITAINTYATPVLLYTFGIINYKNSDLNKIDIKTRKILTLNKAQQQKADIERLYLPIEEGGRGLINIEMLHKTQIIKFRQYLNNEQDQIIKAIVKHDKHRDKHSIHKDGKNNAVRIELTENRNYTDTEIKKAVIKTGISKWKEKPLHGQFRRSVIEKGNIDREYSFRWLKKQIVSPTLESSVFAIQDQAVITRQIERDILKKSVDGKCRLCLAKDESIEHIISGCEKLAGTYYVNRHNNIVKYIWWAIGRKHNFELDSLWWKVNLTQPQIKENSSARLMWEIPVQTDVTIKHNRPDIIYIDKTENKTYLIDITVPSDYNIGPKELEKLSKYHPLKVELTRLWNTHTETIPIVIGATGVVAKSIHRYIDKLEANINIHIIQKQAAIHTCTIISKVLGNTVFINSRESEPPLP</sequence>
<feature type="region of interest" description="Disordered" evidence="2">
    <location>
        <begin position="1"/>
        <end position="89"/>
    </location>
</feature>
<feature type="compositionally biased region" description="Polar residues" evidence="2">
    <location>
        <begin position="67"/>
        <end position="89"/>
    </location>
</feature>
<evidence type="ECO:0000256" key="1">
    <source>
        <dbReference type="SAM" id="Coils"/>
    </source>
</evidence>
<dbReference type="EnsemblMetazoa" id="XM_038018125.1">
    <property type="protein sequence ID" value="XP_037874053.1"/>
    <property type="gene ID" value="LOC119630056"/>
</dbReference>
<reference evidence="4" key="2">
    <citation type="submission" date="2022-06" db="UniProtKB">
        <authorList>
            <consortium name="EnsemblMetazoa"/>
        </authorList>
    </citation>
    <scope>IDENTIFICATION</scope>
    <source>
        <strain evidence="4">p50T (Dazao)</strain>
    </source>
</reference>
<dbReference type="InterPro" id="IPR043502">
    <property type="entry name" value="DNA/RNA_pol_sf"/>
</dbReference>
<dbReference type="AlphaFoldDB" id="A0A8R2M4I3"/>
<name>A0A8R2M4I3_BOMMO</name>
<accession>A0A8R2M4I3</accession>
<organism evidence="4 5">
    <name type="scientific">Bombyx mori</name>
    <name type="common">Silk moth</name>
    <dbReference type="NCBI Taxonomy" id="7091"/>
    <lineage>
        <taxon>Eukaryota</taxon>
        <taxon>Metazoa</taxon>
        <taxon>Ecdysozoa</taxon>
        <taxon>Arthropoda</taxon>
        <taxon>Hexapoda</taxon>
        <taxon>Insecta</taxon>
        <taxon>Pterygota</taxon>
        <taxon>Neoptera</taxon>
        <taxon>Endopterygota</taxon>
        <taxon>Lepidoptera</taxon>
        <taxon>Glossata</taxon>
        <taxon>Ditrysia</taxon>
        <taxon>Bombycoidea</taxon>
        <taxon>Bombycidae</taxon>
        <taxon>Bombycinae</taxon>
        <taxon>Bombyx</taxon>
    </lineage>
</organism>
<dbReference type="GeneID" id="119630056"/>
<dbReference type="GO" id="GO:0071897">
    <property type="term" value="P:DNA biosynthetic process"/>
    <property type="evidence" value="ECO:0007669"/>
    <property type="project" value="UniProtKB-ARBA"/>
</dbReference>
<dbReference type="CDD" id="cd01650">
    <property type="entry name" value="RT_nLTR_like"/>
    <property type="match status" value="1"/>
</dbReference>
<evidence type="ECO:0000313" key="4">
    <source>
        <dbReference type="EnsemblMetazoa" id="XP_037874053.1"/>
    </source>
</evidence>
<protein>
    <recommendedName>
        <fullName evidence="3">Reverse transcriptase domain-containing protein</fullName>
    </recommendedName>
</protein>
<feature type="compositionally biased region" description="Basic and acidic residues" evidence="2">
    <location>
        <begin position="50"/>
        <end position="66"/>
    </location>
</feature>
<dbReference type="PROSITE" id="PS50878">
    <property type="entry name" value="RT_POL"/>
    <property type="match status" value="1"/>
</dbReference>
<dbReference type="PANTHER" id="PTHR35450">
    <property type="entry name" value="REVERSE TRANSCRIPTASE DOMAIN-CONTAINING PROTEIN"/>
    <property type="match status" value="1"/>
</dbReference>
<reference evidence="5" key="1">
    <citation type="journal article" date="2008" name="Insect Biochem. Mol. Biol.">
        <title>The genome of a lepidopteran model insect, the silkworm Bombyx mori.</title>
        <authorList>
            <consortium name="International Silkworm Genome Consortium"/>
        </authorList>
    </citation>
    <scope>NUCLEOTIDE SEQUENCE [LARGE SCALE GENOMIC DNA]</scope>
    <source>
        <strain evidence="5">p50T</strain>
    </source>
</reference>
<keyword evidence="5" id="KW-1185">Reference proteome</keyword>
<evidence type="ECO:0000256" key="2">
    <source>
        <dbReference type="SAM" id="MobiDB-lite"/>
    </source>
</evidence>
<evidence type="ECO:0000259" key="3">
    <source>
        <dbReference type="PROSITE" id="PS50878"/>
    </source>
</evidence>
<dbReference type="Pfam" id="PF00078">
    <property type="entry name" value="RVT_1"/>
    <property type="match status" value="1"/>
</dbReference>
<keyword evidence="1" id="KW-0175">Coiled coil</keyword>